<dbReference type="CDD" id="cd01610">
    <property type="entry name" value="PAP2_like"/>
    <property type="match status" value="1"/>
</dbReference>
<comment type="pathway">
    <text evidence="1">Bacterial outer membrane biogenesis; lipopolysaccharide biosynthesis.</text>
</comment>
<sequence>MTRRNLPTILMLNLLGIALFLSWYLPENHGWWFGPDSAIFHYFNERLLSSPTFLHVVAVTNNRAFDVISLLCMGTLYMYFFLKENPAGRRRLIVMGFVMLLTAVFLNQLGHLLPVKRPSPTLVFENINRVSELIGIPTKDASSDSFPGDHGMMLIIFACFMLRYFSRGAFAIALIIAIVFSLPRIMIGAHWFTDIAVGALSVVLVGASWILLTPASDRIIDWINQRLPSAQRPRL</sequence>
<name>A0ABN4PX56_YERET</name>
<dbReference type="Proteomes" id="UP000266744">
    <property type="component" value="Chromosome"/>
</dbReference>
<evidence type="ECO:0000313" key="4">
    <source>
        <dbReference type="Proteomes" id="UP000266744"/>
    </source>
</evidence>
<comment type="function">
    <text evidence="1">Involved in the modification of the lipid A domain of lipopolysaccharides (LPS). Transfers a phosphate group from undecaprenyl pyrophosphate (C55-PP) to lipid A to form lipid A 1-diphosphate. Contributes to the recycling of undecaprenyl phosphate (C55-P).</text>
</comment>
<protein>
    <recommendedName>
        <fullName evidence="1">Lipid A 1-diphosphate synthase</fullName>
        <ecNumber evidence="1">2.7.4.29</ecNumber>
    </recommendedName>
    <alternativeName>
        <fullName evidence="1">Kdo(2)-lipid A phosphotransferase</fullName>
    </alternativeName>
    <alternativeName>
        <fullName evidence="1">Undecaprenyl pyrophosphate:lipid A 1-phosphate phosphotransferase</fullName>
    </alternativeName>
</protein>
<organism evidence="3 4">
    <name type="scientific">Yersinia entomophaga</name>
    <dbReference type="NCBI Taxonomy" id="935293"/>
    <lineage>
        <taxon>Bacteria</taxon>
        <taxon>Pseudomonadati</taxon>
        <taxon>Pseudomonadota</taxon>
        <taxon>Gammaproteobacteria</taxon>
        <taxon>Enterobacterales</taxon>
        <taxon>Yersiniaceae</taxon>
        <taxon>Yersinia</taxon>
    </lineage>
</organism>
<reference evidence="4" key="1">
    <citation type="journal article" date="2016" name="Toxins">
        <title>The Draft Genome Sequence of the Yersinia entomophaga Entomopathogenic Type Strain MH96T.</title>
        <authorList>
            <person name="Hurst M.R."/>
            <person name="Beattie A."/>
            <person name="Altermann E."/>
            <person name="Moraga R.M."/>
            <person name="Harper L.A."/>
            <person name="Calder J."/>
            <person name="Laugraud A."/>
        </authorList>
    </citation>
    <scope>NUCLEOTIDE SEQUENCE [LARGE SCALE GENOMIC DNA]</scope>
    <source>
        <strain evidence="4">MH96</strain>
    </source>
</reference>
<evidence type="ECO:0000259" key="2">
    <source>
        <dbReference type="SMART" id="SM00014"/>
    </source>
</evidence>
<comment type="subcellular location">
    <subcellularLocation>
        <location evidence="1">Cell inner membrane</location>
        <topology evidence="1">Multi-pass membrane protein</topology>
    </subcellularLocation>
    <text evidence="1">Transferase activity takes place on the periplamic side of the inner membrane.</text>
</comment>
<keyword evidence="1" id="KW-1003">Cell membrane</keyword>
<accession>A0ABN4PX56</accession>
<dbReference type="InterPro" id="IPR032908">
    <property type="entry name" value="LpxT"/>
</dbReference>
<keyword evidence="1" id="KW-0997">Cell inner membrane</keyword>
<comment type="similarity">
    <text evidence="1">Belongs to the LpxT phosphotransferase family.</text>
</comment>
<proteinExistence type="inferred from homology"/>
<dbReference type="InterPro" id="IPR036938">
    <property type="entry name" value="PAP2/HPO_sf"/>
</dbReference>
<evidence type="ECO:0000313" key="3">
    <source>
        <dbReference type="EMBL" id="ANI31528.1"/>
    </source>
</evidence>
<feature type="transmembrane region" description="Helical" evidence="1">
    <location>
        <begin position="152"/>
        <end position="179"/>
    </location>
</feature>
<keyword evidence="1" id="KW-0812">Transmembrane</keyword>
<feature type="domain" description="Phosphatidic acid phosphatase type 2/haloperoxidase" evidence="2">
    <location>
        <begin position="92"/>
        <end position="210"/>
    </location>
</feature>
<keyword evidence="1" id="KW-0448">Lipopolysaccharide biosynthesis</keyword>
<dbReference type="HAMAP" id="MF_01945">
    <property type="entry name" value="Lipid_A_LpxT"/>
    <property type="match status" value="1"/>
</dbReference>
<dbReference type="SMART" id="SM00014">
    <property type="entry name" value="acidPPc"/>
    <property type="match status" value="1"/>
</dbReference>
<dbReference type="EC" id="2.7.4.29" evidence="1"/>
<dbReference type="Gene3D" id="1.20.144.10">
    <property type="entry name" value="Phosphatidic acid phosphatase type 2/haloperoxidase"/>
    <property type="match status" value="1"/>
</dbReference>
<feature type="transmembrane region" description="Helical" evidence="1">
    <location>
        <begin position="7"/>
        <end position="25"/>
    </location>
</feature>
<feature type="transmembrane region" description="Helical" evidence="1">
    <location>
        <begin position="191"/>
        <end position="212"/>
    </location>
</feature>
<dbReference type="Pfam" id="PF01569">
    <property type="entry name" value="PAP2"/>
    <property type="match status" value="1"/>
</dbReference>
<dbReference type="EMBL" id="CP010029">
    <property type="protein sequence ID" value="ANI31528.1"/>
    <property type="molecule type" value="Genomic_DNA"/>
</dbReference>
<keyword evidence="1" id="KW-1133">Transmembrane helix</keyword>
<feature type="transmembrane region" description="Helical" evidence="1">
    <location>
        <begin position="64"/>
        <end position="82"/>
    </location>
</feature>
<keyword evidence="4" id="KW-1185">Reference proteome</keyword>
<gene>
    <name evidence="1" type="primary">lpxT</name>
    <name evidence="3" type="ORF">PL78_17095</name>
</gene>
<feature type="transmembrane region" description="Helical" evidence="1">
    <location>
        <begin position="94"/>
        <end position="113"/>
    </location>
</feature>
<keyword evidence="1" id="KW-0808">Transferase</keyword>
<dbReference type="InterPro" id="IPR000326">
    <property type="entry name" value="PAP2/HPO"/>
</dbReference>
<dbReference type="SUPFAM" id="SSF48317">
    <property type="entry name" value="Acid phosphatase/Vanadium-dependent haloperoxidase"/>
    <property type="match status" value="1"/>
</dbReference>
<evidence type="ECO:0000256" key="1">
    <source>
        <dbReference type="HAMAP-Rule" id="MF_01945"/>
    </source>
</evidence>
<keyword evidence="1" id="KW-0472">Membrane</keyword>
<comment type="catalytic activity">
    <reaction evidence="1">
        <text>an alpha-Kdo-(2-&gt;4)-alpha-Kdo-(2-&gt;6)-lipid A + di-trans,octa-cis-undecaprenyl diphosphate = an alpha-D-Kdo-(2-&gt;4)-alpha-D-Kdo-(2-&gt;6)-lipid A 1-diphosphate + di-trans,octa-cis-undecaprenyl phosphate</text>
        <dbReference type="Rhea" id="RHEA:74291"/>
        <dbReference type="ChEBI" id="CHEBI:58405"/>
        <dbReference type="ChEBI" id="CHEBI:60392"/>
        <dbReference type="ChEBI" id="CHEBI:176431"/>
        <dbReference type="ChEBI" id="CHEBI:193150"/>
        <dbReference type="EC" id="2.7.4.29"/>
    </reaction>
</comment>
<dbReference type="RefSeq" id="WP_064517417.1">
    <property type="nucleotide sequence ID" value="NZ_CBCSBH010000014.1"/>
</dbReference>